<reference evidence="1 2" key="1">
    <citation type="submission" date="2021-06" db="EMBL/GenBank/DDBJ databases">
        <authorList>
            <person name="Palmer J.M."/>
        </authorList>
    </citation>
    <scope>NUCLEOTIDE SEQUENCE [LARGE SCALE GENOMIC DNA]</scope>
    <source>
        <strain evidence="2">if_2019</strain>
        <tissue evidence="1">Muscle</tissue>
    </source>
</reference>
<gene>
    <name evidence="1" type="ORF">ILYODFUR_018686</name>
</gene>
<name>A0ABV0VF49_9TELE</name>
<evidence type="ECO:0000313" key="1">
    <source>
        <dbReference type="EMBL" id="MEQ2255900.1"/>
    </source>
</evidence>
<organism evidence="1 2">
    <name type="scientific">Ilyodon furcidens</name>
    <name type="common">goldbreast splitfin</name>
    <dbReference type="NCBI Taxonomy" id="33524"/>
    <lineage>
        <taxon>Eukaryota</taxon>
        <taxon>Metazoa</taxon>
        <taxon>Chordata</taxon>
        <taxon>Craniata</taxon>
        <taxon>Vertebrata</taxon>
        <taxon>Euteleostomi</taxon>
        <taxon>Actinopterygii</taxon>
        <taxon>Neopterygii</taxon>
        <taxon>Teleostei</taxon>
        <taxon>Neoteleostei</taxon>
        <taxon>Acanthomorphata</taxon>
        <taxon>Ovalentaria</taxon>
        <taxon>Atherinomorphae</taxon>
        <taxon>Cyprinodontiformes</taxon>
        <taxon>Goodeidae</taxon>
        <taxon>Ilyodon</taxon>
    </lineage>
</organism>
<protein>
    <submittedName>
        <fullName evidence="1">Uncharacterized protein</fullName>
    </submittedName>
</protein>
<proteinExistence type="predicted"/>
<dbReference type="EMBL" id="JAHRIQ010106096">
    <property type="protein sequence ID" value="MEQ2255900.1"/>
    <property type="molecule type" value="Genomic_DNA"/>
</dbReference>
<evidence type="ECO:0000313" key="2">
    <source>
        <dbReference type="Proteomes" id="UP001482620"/>
    </source>
</evidence>
<sequence length="109" mass="12124">MDKQLDASPSASISALFHFSHQVCVHSLVSSVLPYVLKCHGPVPSSSSSSSSSVFTRHLSSQSCFVSSLYVCMYYLKCVRSLYEGLILVVWESDFKLTPCFPNYTPLIY</sequence>
<accession>A0ABV0VF49</accession>
<dbReference type="Proteomes" id="UP001482620">
    <property type="component" value="Unassembled WGS sequence"/>
</dbReference>
<keyword evidence="2" id="KW-1185">Reference proteome</keyword>
<comment type="caution">
    <text evidence="1">The sequence shown here is derived from an EMBL/GenBank/DDBJ whole genome shotgun (WGS) entry which is preliminary data.</text>
</comment>